<dbReference type="RefSeq" id="WP_178117368.1">
    <property type="nucleotide sequence ID" value="NZ_CP090311.1"/>
</dbReference>
<organism evidence="1 2">
    <name type="scientific">Pseudomonas kielensis</name>
    <dbReference type="NCBI Taxonomy" id="2762577"/>
    <lineage>
        <taxon>Bacteria</taxon>
        <taxon>Pseudomonadati</taxon>
        <taxon>Pseudomonadota</taxon>
        <taxon>Gammaproteobacteria</taxon>
        <taxon>Pseudomonadales</taxon>
        <taxon>Pseudomonadaceae</taxon>
        <taxon>Pseudomonas</taxon>
    </lineage>
</organism>
<name>A0A7X1GH54_9PSED</name>
<dbReference type="Proteomes" id="UP000526003">
    <property type="component" value="Unassembled WGS sequence"/>
</dbReference>
<dbReference type="InterPro" id="IPR016181">
    <property type="entry name" value="Acyl_CoA_acyltransferase"/>
</dbReference>
<evidence type="ECO:0000313" key="2">
    <source>
        <dbReference type="Proteomes" id="UP000526003"/>
    </source>
</evidence>
<proteinExistence type="predicted"/>
<dbReference type="EMBL" id="JACMYG010000027">
    <property type="protein sequence ID" value="MBC2692402.1"/>
    <property type="molecule type" value="Genomic_DNA"/>
</dbReference>
<dbReference type="AlphaFoldDB" id="A0A7X1GH54"/>
<accession>A0A7X1GH54</accession>
<reference evidence="1 2" key="1">
    <citation type="submission" date="2020-08" db="EMBL/GenBank/DDBJ databases">
        <title>Pseudomonas sp. nov.</title>
        <authorList>
            <person name="Gieschler S."/>
            <person name="Fiedler G."/>
            <person name="Brinks E."/>
            <person name="Boehnlein C."/>
            <person name="Franz C.M.A.P."/>
            <person name="Kabisch J."/>
        </authorList>
    </citation>
    <scope>NUCLEOTIDE SEQUENCE [LARGE SCALE GENOMIC DNA]</scope>
    <source>
        <strain evidence="1 2">MBT-1</strain>
    </source>
</reference>
<dbReference type="SUPFAM" id="SSF55729">
    <property type="entry name" value="Acyl-CoA N-acyltransferases (Nat)"/>
    <property type="match status" value="1"/>
</dbReference>
<comment type="caution">
    <text evidence="1">The sequence shown here is derived from an EMBL/GenBank/DDBJ whole genome shotgun (WGS) entry which is preliminary data.</text>
</comment>
<gene>
    <name evidence="1" type="ORF">H7995_21685</name>
</gene>
<evidence type="ECO:0000313" key="1">
    <source>
        <dbReference type="EMBL" id="MBC2692402.1"/>
    </source>
</evidence>
<protein>
    <submittedName>
        <fullName evidence="1">Uncharacterized protein</fullName>
    </submittedName>
</protein>
<dbReference type="Gene3D" id="3.40.630.30">
    <property type="match status" value="1"/>
</dbReference>
<keyword evidence="2" id="KW-1185">Reference proteome</keyword>
<sequence length="61" mass="7004">MHAFPLLDTQRLHLREIQMDDAPQLLAIHGDAQAMKWSGRHCDWLMLSHLRSDRASPQVAS</sequence>